<dbReference type="Pfam" id="PF13276">
    <property type="entry name" value="HTH_21"/>
    <property type="match status" value="1"/>
</dbReference>
<dbReference type="PROSITE" id="PS50994">
    <property type="entry name" value="INTEGRASE"/>
    <property type="match status" value="1"/>
</dbReference>
<dbReference type="PANTHER" id="PTHR46889:SF5">
    <property type="entry name" value="INTEGRASE PROTEIN"/>
    <property type="match status" value="1"/>
</dbReference>
<dbReference type="GO" id="GO:0015074">
    <property type="term" value="P:DNA integration"/>
    <property type="evidence" value="ECO:0007669"/>
    <property type="project" value="InterPro"/>
</dbReference>
<dbReference type="Pfam" id="PF01527">
    <property type="entry name" value="HTH_Tnp_1"/>
    <property type="match status" value="1"/>
</dbReference>
<evidence type="ECO:0000256" key="1">
    <source>
        <dbReference type="ARBA" id="ARBA00002286"/>
    </source>
</evidence>
<organism evidence="3 4">
    <name type="scientific">Staphylococcus aureus</name>
    <dbReference type="NCBI Taxonomy" id="1280"/>
    <lineage>
        <taxon>Bacteria</taxon>
        <taxon>Bacillati</taxon>
        <taxon>Bacillota</taxon>
        <taxon>Bacilli</taxon>
        <taxon>Bacillales</taxon>
        <taxon>Staphylococcaceae</taxon>
        <taxon>Staphylococcus</taxon>
    </lineage>
</organism>
<dbReference type="InterPro" id="IPR009057">
    <property type="entry name" value="Homeodomain-like_sf"/>
</dbReference>
<comment type="caution">
    <text evidence="3">The sequence shown here is derived from an EMBL/GenBank/DDBJ whole genome shotgun (WGS) entry which is preliminary data.</text>
</comment>
<proteinExistence type="predicted"/>
<dbReference type="SUPFAM" id="SSF46689">
    <property type="entry name" value="Homeodomain-like"/>
    <property type="match status" value="1"/>
</dbReference>
<dbReference type="InterPro" id="IPR001584">
    <property type="entry name" value="Integrase_cat-core"/>
</dbReference>
<dbReference type="GO" id="GO:0006313">
    <property type="term" value="P:DNA transposition"/>
    <property type="evidence" value="ECO:0007669"/>
    <property type="project" value="InterPro"/>
</dbReference>
<dbReference type="InterPro" id="IPR036397">
    <property type="entry name" value="RNaseH_sf"/>
</dbReference>
<dbReference type="NCBIfam" id="NF033516">
    <property type="entry name" value="transpos_IS3"/>
    <property type="match status" value="1"/>
</dbReference>
<reference evidence="3 4" key="1">
    <citation type="submission" date="2019-11" db="EMBL/GenBank/DDBJ databases">
        <title>Implementation of targeted gown and glove precautions to prevent Staphylococcus aureus acquisition in community-based nursing homes.</title>
        <authorList>
            <person name="Stine O.C."/>
        </authorList>
    </citation>
    <scope>NUCLEOTIDE SEQUENCE [LARGE SCALE GENOMIC DNA]</scope>
    <source>
        <strain evidence="3 4">S_4031.LGMP.AI</strain>
    </source>
</reference>
<dbReference type="InterPro" id="IPR025948">
    <property type="entry name" value="HTH-like_dom"/>
</dbReference>
<accession>A0A6B0B8Z6</accession>
<dbReference type="RefSeq" id="WP_100221170.1">
    <property type="nucleotide sequence ID" value="NZ_CP083259.1"/>
</dbReference>
<name>A0A6B0B8Z6_STAAU</name>
<evidence type="ECO:0000313" key="4">
    <source>
        <dbReference type="Proteomes" id="UP000433366"/>
    </source>
</evidence>
<protein>
    <submittedName>
        <fullName evidence="3">IS3 family transposase</fullName>
    </submittedName>
</protein>
<dbReference type="GO" id="GO:0003677">
    <property type="term" value="F:DNA binding"/>
    <property type="evidence" value="ECO:0007669"/>
    <property type="project" value="InterPro"/>
</dbReference>
<dbReference type="InterPro" id="IPR048020">
    <property type="entry name" value="Transpos_IS3"/>
</dbReference>
<dbReference type="Gene3D" id="1.10.10.60">
    <property type="entry name" value="Homeodomain-like"/>
    <property type="match status" value="1"/>
</dbReference>
<dbReference type="PANTHER" id="PTHR46889">
    <property type="entry name" value="TRANSPOSASE INSF FOR INSERTION SEQUENCE IS3B-RELATED"/>
    <property type="match status" value="1"/>
</dbReference>
<evidence type="ECO:0000259" key="2">
    <source>
        <dbReference type="PROSITE" id="PS50994"/>
    </source>
</evidence>
<dbReference type="Proteomes" id="UP000433366">
    <property type="component" value="Unassembled WGS sequence"/>
</dbReference>
<gene>
    <name evidence="3" type="ORF">GO793_12720</name>
</gene>
<dbReference type="SUPFAM" id="SSF53098">
    <property type="entry name" value="Ribonuclease H-like"/>
    <property type="match status" value="1"/>
</dbReference>
<comment type="function">
    <text evidence="1">Involved in the transposition of the insertion sequence.</text>
</comment>
<dbReference type="EMBL" id="WPRH01000660">
    <property type="protein sequence ID" value="MVI56714.1"/>
    <property type="molecule type" value="Genomic_DNA"/>
</dbReference>
<dbReference type="InterPro" id="IPR002514">
    <property type="entry name" value="Transposase_8"/>
</dbReference>
<dbReference type="AlphaFoldDB" id="A0A6B0B8Z6"/>
<dbReference type="InterPro" id="IPR012337">
    <property type="entry name" value="RNaseH-like_sf"/>
</dbReference>
<dbReference type="Gene3D" id="3.30.420.10">
    <property type="entry name" value="Ribonuclease H-like superfamily/Ribonuclease H"/>
    <property type="match status" value="1"/>
</dbReference>
<dbReference type="Pfam" id="PF13683">
    <property type="entry name" value="rve_3"/>
    <property type="match status" value="1"/>
</dbReference>
<dbReference type="InterPro" id="IPR050900">
    <property type="entry name" value="Transposase_IS3/IS150/IS904"/>
</dbReference>
<evidence type="ECO:0000313" key="3">
    <source>
        <dbReference type="EMBL" id="MVI56714.1"/>
    </source>
</evidence>
<feature type="domain" description="Integrase catalytic" evidence="2">
    <location>
        <begin position="213"/>
        <end position="373"/>
    </location>
</feature>
<dbReference type="GO" id="GO:0004803">
    <property type="term" value="F:transposase activity"/>
    <property type="evidence" value="ECO:0007669"/>
    <property type="project" value="InterPro"/>
</dbReference>
<sequence length="376" mass="44156">MTRERRSFSSEFKLQMVRLYENGKPRNEIIREYDLTPSALGKWIKQHQNTGTFNHQDNLSDEEKELIKLRKEVQHLKMENDIFKASSADHGTKIEVIQKNAHQYSVSAMCKVLKIPRSTYYDSIKRKDNKITKDDSNVERAVINIFNSNRKVFGTRRIKNNLNDKGLTVSRRKIGRIMKKHNLVSVYTKAKYKNHPKETNEKRIKNHLNRAFNREQPMETLVSDLTYVKVAGTWHYICLFIDLFNREIVGYSAGKNKDANLVSKATSRINHNLEQIKLSHTDRGKEFDNHLIDEVLETFKIKRSLSTKGCPYDNAVAEATMKAMKTEFVKQMQFENLEQLETELFDYVNWYNNFRPHSSLQYLTPVAFKNLHMKTV</sequence>